<dbReference type="GO" id="GO:0006900">
    <property type="term" value="P:vesicle budding from membrane"/>
    <property type="evidence" value="ECO:0007669"/>
    <property type="project" value="TreeGrafter"/>
</dbReference>
<evidence type="ECO:0000256" key="3">
    <source>
        <dbReference type="ARBA" id="ARBA00022753"/>
    </source>
</evidence>
<dbReference type="GO" id="GO:0005771">
    <property type="term" value="C:multivesicular body"/>
    <property type="evidence" value="ECO:0007669"/>
    <property type="project" value="TreeGrafter"/>
</dbReference>
<proteinExistence type="inferred from homology"/>
<dbReference type="Gene3D" id="1.10.287.1060">
    <property type="entry name" value="ESAT-6-like"/>
    <property type="match status" value="1"/>
</dbReference>
<name>A0A8K0JS25_9TREE</name>
<accession>A0A8K0JS25</accession>
<feature type="region of interest" description="Disordered" evidence="6">
    <location>
        <begin position="176"/>
        <end position="224"/>
    </location>
</feature>
<evidence type="ECO:0000256" key="6">
    <source>
        <dbReference type="SAM" id="MobiDB-lite"/>
    </source>
</evidence>
<dbReference type="OrthoDB" id="5592979at2759"/>
<sequence length="224" mass="24942">MSGWMSYFTGKPKDSRQSARDSIVGLRSQLLVLDKREEFLQKKIEEELKKAKTNATANKRLALAALRQKQAYEGELNRIAGTRLTLEAQVNAIETANLNAETMVAMKKGADALKGIHGSLNINKVDATMESIREQMDLSNEISDAISNPVNMGIEVDDDELKNELEELEQEQLNERLVGAERAPVHAPVSAGPSRVSHQQEAQRQEEEDDEEAQLRALQAEMAM</sequence>
<dbReference type="Pfam" id="PF03357">
    <property type="entry name" value="Snf7"/>
    <property type="match status" value="1"/>
</dbReference>
<comment type="subcellular location">
    <subcellularLocation>
        <location evidence="1">Endosome</location>
    </subcellularLocation>
</comment>
<comment type="caution">
    <text evidence="7">The sequence shown here is derived from an EMBL/GenBank/DDBJ whole genome shotgun (WGS) entry which is preliminary data.</text>
</comment>
<dbReference type="GO" id="GO:0000815">
    <property type="term" value="C:ESCRT III complex"/>
    <property type="evidence" value="ECO:0007669"/>
    <property type="project" value="TreeGrafter"/>
</dbReference>
<dbReference type="EMBL" id="JABELV010000001">
    <property type="protein sequence ID" value="KAG7580043.1"/>
    <property type="molecule type" value="Genomic_DNA"/>
</dbReference>
<organism evidence="7 8">
    <name type="scientific">Filobasidium floriforme</name>
    <dbReference type="NCBI Taxonomy" id="5210"/>
    <lineage>
        <taxon>Eukaryota</taxon>
        <taxon>Fungi</taxon>
        <taxon>Dikarya</taxon>
        <taxon>Basidiomycota</taxon>
        <taxon>Agaricomycotina</taxon>
        <taxon>Tremellomycetes</taxon>
        <taxon>Filobasidiales</taxon>
        <taxon>Filobasidiaceae</taxon>
        <taxon>Filobasidium</taxon>
    </lineage>
</organism>
<reference evidence="7" key="1">
    <citation type="submission" date="2020-04" db="EMBL/GenBank/DDBJ databases">
        <title>Analysis of mating type loci in Filobasidium floriforme.</title>
        <authorList>
            <person name="Nowrousian M."/>
        </authorList>
    </citation>
    <scope>NUCLEOTIDE SEQUENCE</scope>
    <source>
        <strain evidence="7">CBS 6242</strain>
    </source>
</reference>
<keyword evidence="8" id="KW-1185">Reference proteome</keyword>
<dbReference type="PANTHER" id="PTHR22761:SF10">
    <property type="entry name" value="GH13992P"/>
    <property type="match status" value="1"/>
</dbReference>
<dbReference type="GO" id="GO:0009898">
    <property type="term" value="C:cytoplasmic side of plasma membrane"/>
    <property type="evidence" value="ECO:0007669"/>
    <property type="project" value="TreeGrafter"/>
</dbReference>
<dbReference type="InterPro" id="IPR005024">
    <property type="entry name" value="Snf7_fam"/>
</dbReference>
<evidence type="ECO:0000313" key="7">
    <source>
        <dbReference type="EMBL" id="KAG7580043.1"/>
    </source>
</evidence>
<feature type="region of interest" description="Disordered" evidence="6">
    <location>
        <begin position="1"/>
        <end position="20"/>
    </location>
</feature>
<dbReference type="GO" id="GO:0032511">
    <property type="term" value="P:late endosome to vacuole transport via multivesicular body sorting pathway"/>
    <property type="evidence" value="ECO:0007669"/>
    <property type="project" value="TreeGrafter"/>
</dbReference>
<evidence type="ECO:0000256" key="1">
    <source>
        <dbReference type="ARBA" id="ARBA00004177"/>
    </source>
</evidence>
<dbReference type="Proteomes" id="UP000812966">
    <property type="component" value="Unassembled WGS sequence"/>
</dbReference>
<gene>
    <name evidence="7" type="ORF">FFLO_00014</name>
</gene>
<dbReference type="Gene3D" id="6.10.250.1710">
    <property type="match status" value="1"/>
</dbReference>
<protein>
    <recommendedName>
        <fullName evidence="4">Vacuolar-sorting protein SNF7</fullName>
    </recommendedName>
    <alternativeName>
        <fullName evidence="5">Vacuolar protein-sorting-associated protein 32</fullName>
    </alternativeName>
</protein>
<evidence type="ECO:0000256" key="5">
    <source>
        <dbReference type="ARBA" id="ARBA00042586"/>
    </source>
</evidence>
<keyword evidence="3" id="KW-0967">Endosome</keyword>
<evidence type="ECO:0000256" key="4">
    <source>
        <dbReference type="ARBA" id="ARBA00040017"/>
    </source>
</evidence>
<evidence type="ECO:0000256" key="2">
    <source>
        <dbReference type="ARBA" id="ARBA00006190"/>
    </source>
</evidence>
<dbReference type="PANTHER" id="PTHR22761">
    <property type="entry name" value="CHARGED MULTIVESICULAR BODY PROTEIN"/>
    <property type="match status" value="1"/>
</dbReference>
<evidence type="ECO:0000313" key="8">
    <source>
        <dbReference type="Proteomes" id="UP000812966"/>
    </source>
</evidence>
<comment type="similarity">
    <text evidence="2">Belongs to the SNF7 family.</text>
</comment>
<dbReference type="AlphaFoldDB" id="A0A8K0JS25"/>